<dbReference type="PANTHER" id="PTHR36509:SF3">
    <property type="entry name" value="SIGNAL PEPTIDE PROTEIN"/>
    <property type="match status" value="1"/>
</dbReference>
<dbReference type="RefSeq" id="WP_379714188.1">
    <property type="nucleotide sequence ID" value="NZ_JBHTBS010000008.1"/>
</dbReference>
<feature type="region of interest" description="Disordered" evidence="1">
    <location>
        <begin position="25"/>
        <end position="46"/>
    </location>
</feature>
<dbReference type="SUPFAM" id="SSF160935">
    <property type="entry name" value="VPA0735-like"/>
    <property type="match status" value="1"/>
</dbReference>
<dbReference type="Pfam" id="PF06742">
    <property type="entry name" value="DUF1214"/>
    <property type="match status" value="1"/>
</dbReference>
<dbReference type="InterPro" id="IPR010621">
    <property type="entry name" value="DUF1214"/>
</dbReference>
<feature type="compositionally biased region" description="Basic and acidic residues" evidence="1">
    <location>
        <begin position="28"/>
        <end position="39"/>
    </location>
</feature>
<evidence type="ECO:0000313" key="4">
    <source>
        <dbReference type="Proteomes" id="UP001596472"/>
    </source>
</evidence>
<gene>
    <name evidence="3" type="ORF">ACFQY0_15670</name>
</gene>
<evidence type="ECO:0000256" key="1">
    <source>
        <dbReference type="SAM" id="MobiDB-lite"/>
    </source>
</evidence>
<dbReference type="Proteomes" id="UP001596472">
    <property type="component" value="Unassembled WGS sequence"/>
</dbReference>
<proteinExistence type="predicted"/>
<name>A0ABW2LA33_9BACT</name>
<dbReference type="InterPro" id="IPR037049">
    <property type="entry name" value="DUF1214_C_sf"/>
</dbReference>
<evidence type="ECO:0000313" key="3">
    <source>
        <dbReference type="EMBL" id="MFC7338634.1"/>
    </source>
</evidence>
<reference evidence="4" key="1">
    <citation type="journal article" date="2019" name="Int. J. Syst. Evol. Microbiol.">
        <title>The Global Catalogue of Microorganisms (GCM) 10K type strain sequencing project: providing services to taxonomists for standard genome sequencing and annotation.</title>
        <authorList>
            <consortium name="The Broad Institute Genomics Platform"/>
            <consortium name="The Broad Institute Genome Sequencing Center for Infectious Disease"/>
            <person name="Wu L."/>
            <person name="Ma J."/>
        </authorList>
    </citation>
    <scope>NUCLEOTIDE SEQUENCE [LARGE SCALE GENOMIC DNA]</scope>
    <source>
        <strain evidence="4">CGMCC 4.1467</strain>
    </source>
</reference>
<sequence>MRGLDADVEKAKALCAQLKIYPYSQRENPPESKHLRPEGRPWTGEQPRGMKYWEMLAKLIDEEPPVERDRIMLAMLAPMGIQKGKAFEPDERLTRILTDAANVGELMARCNGYAKRFPGSTVWPGKQWEYSLFLKETNQETPNYTELDERASWLYEAVGISIGMMGRLHGAGQVYLESQKDATGAWLDGGKNYTLHVPSDVPVKQFWSFTVYDNESRCLIDTGTYPDRSSRDDIETNADGSVDLYFGPEPPADKPQKNWIKTLPGKGWFTYFRLYAPTEPYFDKTWSLPDIELVK</sequence>
<evidence type="ECO:0000259" key="2">
    <source>
        <dbReference type="Pfam" id="PF06742"/>
    </source>
</evidence>
<dbReference type="EMBL" id="JBHTBS010000008">
    <property type="protein sequence ID" value="MFC7338634.1"/>
    <property type="molecule type" value="Genomic_DNA"/>
</dbReference>
<comment type="caution">
    <text evidence="3">The sequence shown here is derived from an EMBL/GenBank/DDBJ whole genome shotgun (WGS) entry which is preliminary data.</text>
</comment>
<organism evidence="3 4">
    <name type="scientific">Haloferula chungangensis</name>
    <dbReference type="NCBI Taxonomy" id="1048331"/>
    <lineage>
        <taxon>Bacteria</taxon>
        <taxon>Pseudomonadati</taxon>
        <taxon>Verrucomicrobiota</taxon>
        <taxon>Verrucomicrobiia</taxon>
        <taxon>Verrucomicrobiales</taxon>
        <taxon>Verrucomicrobiaceae</taxon>
        <taxon>Haloferula</taxon>
    </lineage>
</organism>
<keyword evidence="4" id="KW-1185">Reference proteome</keyword>
<dbReference type="PANTHER" id="PTHR36509">
    <property type="entry name" value="BLL3101 PROTEIN"/>
    <property type="match status" value="1"/>
</dbReference>
<feature type="domain" description="DUF1214" evidence="2">
    <location>
        <begin position="173"/>
        <end position="278"/>
    </location>
</feature>
<dbReference type="Gene3D" id="1.10.3360.10">
    <property type="entry name" value="VPA0735-like domain"/>
    <property type="match status" value="1"/>
</dbReference>
<protein>
    <submittedName>
        <fullName evidence="3">DUF1214 domain-containing protein</fullName>
    </submittedName>
</protein>
<accession>A0ABW2LA33</accession>
<dbReference type="Gene3D" id="2.60.120.600">
    <property type="entry name" value="Domain of unknown function DUF1214, C-terminal domain"/>
    <property type="match status" value="1"/>
</dbReference>